<reference evidence="3" key="1">
    <citation type="journal article" date="2020" name="Nat. Commun.">
        <title>Large-scale genome sequencing of mycorrhizal fungi provides insights into the early evolution of symbiotic traits.</title>
        <authorList>
            <person name="Miyauchi S."/>
            <person name="Kiss E."/>
            <person name="Kuo A."/>
            <person name="Drula E."/>
            <person name="Kohler A."/>
            <person name="Sanchez-Garcia M."/>
            <person name="Morin E."/>
            <person name="Andreopoulos B."/>
            <person name="Barry K.W."/>
            <person name="Bonito G."/>
            <person name="Buee M."/>
            <person name="Carver A."/>
            <person name="Chen C."/>
            <person name="Cichocki N."/>
            <person name="Clum A."/>
            <person name="Culley D."/>
            <person name="Crous P.W."/>
            <person name="Fauchery L."/>
            <person name="Girlanda M."/>
            <person name="Hayes R.D."/>
            <person name="Keri Z."/>
            <person name="LaButti K."/>
            <person name="Lipzen A."/>
            <person name="Lombard V."/>
            <person name="Magnuson J."/>
            <person name="Maillard F."/>
            <person name="Murat C."/>
            <person name="Nolan M."/>
            <person name="Ohm R.A."/>
            <person name="Pangilinan J."/>
            <person name="Pereira M.F."/>
            <person name="Perotto S."/>
            <person name="Peter M."/>
            <person name="Pfister S."/>
            <person name="Riley R."/>
            <person name="Sitrit Y."/>
            <person name="Stielow J.B."/>
            <person name="Szollosi G."/>
            <person name="Zifcakova L."/>
            <person name="Stursova M."/>
            <person name="Spatafora J.W."/>
            <person name="Tedersoo L."/>
            <person name="Vaario L.M."/>
            <person name="Yamada A."/>
            <person name="Yan M."/>
            <person name="Wang P."/>
            <person name="Xu J."/>
            <person name="Bruns T."/>
            <person name="Baldrian P."/>
            <person name="Vilgalys R."/>
            <person name="Dunand C."/>
            <person name="Henrissat B."/>
            <person name="Grigoriev I.V."/>
            <person name="Hibbett D."/>
            <person name="Nagy L.G."/>
            <person name="Martin F.M."/>
        </authorList>
    </citation>
    <scope>NUCLEOTIDE SEQUENCE</scope>
    <source>
        <strain evidence="3">UP504</strain>
    </source>
</reference>
<evidence type="ECO:0000313" key="4">
    <source>
        <dbReference type="Proteomes" id="UP000886523"/>
    </source>
</evidence>
<dbReference type="GO" id="GO:0140662">
    <property type="term" value="F:ATP-dependent protein folding chaperone"/>
    <property type="evidence" value="ECO:0007669"/>
    <property type="project" value="InterPro"/>
</dbReference>
<dbReference type="AlphaFoldDB" id="A0A9P6AHA4"/>
<accession>A0A9P6AHA4</accession>
<keyword evidence="2" id="KW-0067">ATP-binding</keyword>
<dbReference type="InterPro" id="IPR043129">
    <property type="entry name" value="ATPase_NBD"/>
</dbReference>
<evidence type="ECO:0000256" key="1">
    <source>
        <dbReference type="ARBA" id="ARBA00022741"/>
    </source>
</evidence>
<keyword evidence="1" id="KW-0547">Nucleotide-binding</keyword>
<dbReference type="PANTHER" id="PTHR14187">
    <property type="entry name" value="ALPHA KINASE/ELONGATION FACTOR 2 KINASE"/>
    <property type="match status" value="1"/>
</dbReference>
<dbReference type="GO" id="GO:0005524">
    <property type="term" value="F:ATP binding"/>
    <property type="evidence" value="ECO:0007669"/>
    <property type="project" value="UniProtKB-KW"/>
</dbReference>
<dbReference type="CDD" id="cd10170">
    <property type="entry name" value="ASKHA_NBD_HSP70"/>
    <property type="match status" value="1"/>
</dbReference>
<organism evidence="3 4">
    <name type="scientific">Hydnum rufescens UP504</name>
    <dbReference type="NCBI Taxonomy" id="1448309"/>
    <lineage>
        <taxon>Eukaryota</taxon>
        <taxon>Fungi</taxon>
        <taxon>Dikarya</taxon>
        <taxon>Basidiomycota</taxon>
        <taxon>Agaricomycotina</taxon>
        <taxon>Agaricomycetes</taxon>
        <taxon>Cantharellales</taxon>
        <taxon>Hydnaceae</taxon>
        <taxon>Hydnum</taxon>
    </lineage>
</organism>
<name>A0A9P6AHA4_9AGAM</name>
<protein>
    <submittedName>
        <fullName evidence="3">Uncharacterized protein</fullName>
    </submittedName>
</protein>
<evidence type="ECO:0000256" key="2">
    <source>
        <dbReference type="ARBA" id="ARBA00022840"/>
    </source>
</evidence>
<dbReference type="InterPro" id="IPR013126">
    <property type="entry name" value="Hsp_70_fam"/>
</dbReference>
<sequence>MFKLYFDPRARNLLPPLPPHKELIDLVTDYLRWLWGGARQAILRDHYTSEDLKCADIWISIPAIWNVASGELMREAAFNAGLVEHQGSSDYSGGRDRLHIIAEPEAAAVHCALWNNPYLKSDQVFMVCDAGGGTIDTAIFKFLGSLHEIAEICASSGSSCGSHFLDLAFRDYLENWHHHRNIPLSDTNLSHYMHSFTYSQKLQYSGEEEDANYFFFECYDTSFYPHPSELTDGQFVIRGDILRKQIFDPVITRVLDILASQLSKTNTTVHALLLVGGFAANRYLYRCIRRRFGPLIQHILTPRDPDIATCLGATQSGIERGLVQRVLTSPTIIAAKSYIISAELPATEEDRRLQGAFIHRTRREVEICASRSRYLVTKGAVLRKGEPVLKQCRKFCEGPLDYTFRANFYSSERAERERYVNGGDLTLLMSWTIVLRDIPSFRSYARHPHPEGLDIDFELGIEIDSVSVQAVWFYEGRRQGAIGLESFP</sequence>
<dbReference type="PANTHER" id="PTHR14187:SF5">
    <property type="entry name" value="HEAT SHOCK 70 KDA PROTEIN 12A"/>
    <property type="match status" value="1"/>
</dbReference>
<proteinExistence type="predicted"/>
<dbReference type="Proteomes" id="UP000886523">
    <property type="component" value="Unassembled WGS sequence"/>
</dbReference>
<comment type="caution">
    <text evidence="3">The sequence shown here is derived from an EMBL/GenBank/DDBJ whole genome shotgun (WGS) entry which is preliminary data.</text>
</comment>
<dbReference type="Gene3D" id="3.90.640.10">
    <property type="entry name" value="Actin, Chain A, domain 4"/>
    <property type="match status" value="1"/>
</dbReference>
<dbReference type="Gene3D" id="3.30.420.40">
    <property type="match status" value="2"/>
</dbReference>
<dbReference type="SUPFAM" id="SSF53067">
    <property type="entry name" value="Actin-like ATPase domain"/>
    <property type="match status" value="2"/>
</dbReference>
<keyword evidence="4" id="KW-1185">Reference proteome</keyword>
<dbReference type="OrthoDB" id="2963168at2759"/>
<dbReference type="Pfam" id="PF00012">
    <property type="entry name" value="HSP70"/>
    <property type="match status" value="1"/>
</dbReference>
<gene>
    <name evidence="3" type="ORF">BS47DRAFT_558685</name>
</gene>
<dbReference type="EMBL" id="MU129161">
    <property type="protein sequence ID" value="KAF9505320.1"/>
    <property type="molecule type" value="Genomic_DNA"/>
</dbReference>
<evidence type="ECO:0000313" key="3">
    <source>
        <dbReference type="EMBL" id="KAF9505320.1"/>
    </source>
</evidence>